<dbReference type="AlphaFoldDB" id="A0A0E9PDA7"/>
<accession>A0A0E9PDA7</accession>
<reference evidence="1" key="2">
    <citation type="journal article" date="2015" name="Fish Shellfish Immunol.">
        <title>Early steps in the European eel (Anguilla anguilla)-Vibrio vulnificus interaction in the gills: Role of the RtxA13 toxin.</title>
        <authorList>
            <person name="Callol A."/>
            <person name="Pajuelo D."/>
            <person name="Ebbesson L."/>
            <person name="Teles M."/>
            <person name="MacKenzie S."/>
            <person name="Amaro C."/>
        </authorList>
    </citation>
    <scope>NUCLEOTIDE SEQUENCE</scope>
</reference>
<protein>
    <submittedName>
        <fullName evidence="1">Uncharacterized protein</fullName>
    </submittedName>
</protein>
<organism evidence="1">
    <name type="scientific">Anguilla anguilla</name>
    <name type="common">European freshwater eel</name>
    <name type="synonym">Muraena anguilla</name>
    <dbReference type="NCBI Taxonomy" id="7936"/>
    <lineage>
        <taxon>Eukaryota</taxon>
        <taxon>Metazoa</taxon>
        <taxon>Chordata</taxon>
        <taxon>Craniata</taxon>
        <taxon>Vertebrata</taxon>
        <taxon>Euteleostomi</taxon>
        <taxon>Actinopterygii</taxon>
        <taxon>Neopterygii</taxon>
        <taxon>Teleostei</taxon>
        <taxon>Anguilliformes</taxon>
        <taxon>Anguillidae</taxon>
        <taxon>Anguilla</taxon>
    </lineage>
</organism>
<dbReference type="EMBL" id="GBXM01106330">
    <property type="protein sequence ID" value="JAH02247.1"/>
    <property type="molecule type" value="Transcribed_RNA"/>
</dbReference>
<evidence type="ECO:0000313" key="1">
    <source>
        <dbReference type="EMBL" id="JAH02247.1"/>
    </source>
</evidence>
<reference evidence="1" key="1">
    <citation type="submission" date="2014-11" db="EMBL/GenBank/DDBJ databases">
        <authorList>
            <person name="Amaro Gonzalez C."/>
        </authorList>
    </citation>
    <scope>NUCLEOTIDE SEQUENCE</scope>
</reference>
<name>A0A0E9PDA7_ANGAN</name>
<sequence>MPQCRNASKVLSVKRKLLKWKSSPVQAVAFEE</sequence>
<proteinExistence type="predicted"/>